<organism evidence="1">
    <name type="scientific">Arundo donax</name>
    <name type="common">Giant reed</name>
    <name type="synonym">Donax arundinaceus</name>
    <dbReference type="NCBI Taxonomy" id="35708"/>
    <lineage>
        <taxon>Eukaryota</taxon>
        <taxon>Viridiplantae</taxon>
        <taxon>Streptophyta</taxon>
        <taxon>Embryophyta</taxon>
        <taxon>Tracheophyta</taxon>
        <taxon>Spermatophyta</taxon>
        <taxon>Magnoliopsida</taxon>
        <taxon>Liliopsida</taxon>
        <taxon>Poales</taxon>
        <taxon>Poaceae</taxon>
        <taxon>PACMAD clade</taxon>
        <taxon>Arundinoideae</taxon>
        <taxon>Arundineae</taxon>
        <taxon>Arundo</taxon>
    </lineage>
</organism>
<name>A0A0A8Y832_ARUDO</name>
<dbReference type="AlphaFoldDB" id="A0A0A8Y832"/>
<sequence>MNLIEFIIFNHIKSFKSNSGLTLYDLG</sequence>
<reference evidence="1" key="2">
    <citation type="journal article" date="2015" name="Data Brief">
        <title>Shoot transcriptome of the giant reed, Arundo donax.</title>
        <authorList>
            <person name="Barrero R.A."/>
            <person name="Guerrero F.D."/>
            <person name="Moolhuijzen P."/>
            <person name="Goolsby J.A."/>
            <person name="Tidwell J."/>
            <person name="Bellgard S.E."/>
            <person name="Bellgard M.I."/>
        </authorList>
    </citation>
    <scope>NUCLEOTIDE SEQUENCE</scope>
    <source>
        <tissue evidence="1">Shoot tissue taken approximately 20 cm above the soil surface</tissue>
    </source>
</reference>
<reference evidence="1" key="1">
    <citation type="submission" date="2014-09" db="EMBL/GenBank/DDBJ databases">
        <authorList>
            <person name="Magalhaes I.L.F."/>
            <person name="Oliveira U."/>
            <person name="Santos F.R."/>
            <person name="Vidigal T.H.D.A."/>
            <person name="Brescovit A.D."/>
            <person name="Santos A.J."/>
        </authorList>
    </citation>
    <scope>NUCLEOTIDE SEQUENCE</scope>
    <source>
        <tissue evidence="1">Shoot tissue taken approximately 20 cm above the soil surface</tissue>
    </source>
</reference>
<proteinExistence type="predicted"/>
<accession>A0A0A8Y832</accession>
<protein>
    <submittedName>
        <fullName evidence="1">Uncharacterized protein</fullName>
    </submittedName>
</protein>
<evidence type="ECO:0000313" key="1">
    <source>
        <dbReference type="EMBL" id="JAD19877.1"/>
    </source>
</evidence>
<dbReference type="EMBL" id="GBRH01278018">
    <property type="protein sequence ID" value="JAD19877.1"/>
    <property type="molecule type" value="Transcribed_RNA"/>
</dbReference>